<dbReference type="Pfam" id="PF13499">
    <property type="entry name" value="EF-hand_7"/>
    <property type="match status" value="2"/>
</dbReference>
<dbReference type="Gene3D" id="1.10.238.10">
    <property type="entry name" value="EF-hand"/>
    <property type="match status" value="2"/>
</dbReference>
<feature type="domain" description="EF-hand" evidence="4">
    <location>
        <begin position="54"/>
        <end position="79"/>
    </location>
</feature>
<evidence type="ECO:0000313" key="6">
    <source>
        <dbReference type="Proteomes" id="UP000828390"/>
    </source>
</evidence>
<evidence type="ECO:0000256" key="1">
    <source>
        <dbReference type="ARBA" id="ARBA00022723"/>
    </source>
</evidence>
<dbReference type="OrthoDB" id="26525at2759"/>
<accession>A0A9D4E3H7</accession>
<dbReference type="EMBL" id="JAIWYP010000009">
    <property type="protein sequence ID" value="KAH3771449.1"/>
    <property type="molecule type" value="Genomic_DNA"/>
</dbReference>
<feature type="domain" description="EF-hand" evidence="4">
    <location>
        <begin position="89"/>
        <end position="124"/>
    </location>
</feature>
<reference evidence="5" key="2">
    <citation type="submission" date="2020-11" db="EMBL/GenBank/DDBJ databases">
        <authorList>
            <person name="McCartney M.A."/>
            <person name="Auch B."/>
            <person name="Kono T."/>
            <person name="Mallez S."/>
            <person name="Becker A."/>
            <person name="Gohl D.M."/>
            <person name="Silverstein K.A.T."/>
            <person name="Koren S."/>
            <person name="Bechman K.B."/>
            <person name="Herman A."/>
            <person name="Abrahante J.E."/>
            <person name="Garbe J."/>
        </authorList>
    </citation>
    <scope>NUCLEOTIDE SEQUENCE</scope>
    <source>
        <strain evidence="5">Duluth1</strain>
        <tissue evidence="5">Whole animal</tissue>
    </source>
</reference>
<keyword evidence="1" id="KW-0479">Metal-binding</keyword>
<dbReference type="PROSITE" id="PS50222">
    <property type="entry name" value="EF_HAND_2"/>
    <property type="match status" value="4"/>
</dbReference>
<sequence>MSSYFGPDTPDVVIKSLFKKYDTDNSGCIGRKELASLLEDDLGLTSDQADVYVHLLDKDGSAKISPDEFCAWLRSNERFSIVSDTSRFYAVSKAVEMFQKYDKDGSQCISCEEFKGLLTELGHNIDFEAAFKAIDKDGNGKVAFPEFLKWLNWVPLD</sequence>
<gene>
    <name evidence="5" type="ORF">DPMN_172768</name>
</gene>
<dbReference type="GO" id="GO:0005509">
    <property type="term" value="F:calcium ion binding"/>
    <property type="evidence" value="ECO:0007669"/>
    <property type="project" value="InterPro"/>
</dbReference>
<dbReference type="InterPro" id="IPR011992">
    <property type="entry name" value="EF-hand-dom_pair"/>
</dbReference>
<evidence type="ECO:0000256" key="3">
    <source>
        <dbReference type="ARBA" id="ARBA00022837"/>
    </source>
</evidence>
<evidence type="ECO:0000259" key="4">
    <source>
        <dbReference type="PROSITE" id="PS50222"/>
    </source>
</evidence>
<name>A0A9D4E3H7_DREPO</name>
<dbReference type="PANTHER" id="PTHR45942">
    <property type="entry name" value="PROTEIN PHOSPATASE 3 REGULATORY SUBUNIT B ALPHA ISOFORM TYPE 1"/>
    <property type="match status" value="1"/>
</dbReference>
<dbReference type="AlphaFoldDB" id="A0A9D4E3H7"/>
<feature type="domain" description="EF-hand" evidence="4">
    <location>
        <begin position="9"/>
        <end position="44"/>
    </location>
</feature>
<reference evidence="5" key="1">
    <citation type="journal article" date="2019" name="bioRxiv">
        <title>The Genome of the Zebra Mussel, Dreissena polymorpha: A Resource for Invasive Species Research.</title>
        <authorList>
            <person name="McCartney M.A."/>
            <person name="Auch B."/>
            <person name="Kono T."/>
            <person name="Mallez S."/>
            <person name="Zhang Y."/>
            <person name="Obille A."/>
            <person name="Becker A."/>
            <person name="Abrahante J.E."/>
            <person name="Garbe J."/>
            <person name="Badalamenti J.P."/>
            <person name="Herman A."/>
            <person name="Mangelson H."/>
            <person name="Liachko I."/>
            <person name="Sullivan S."/>
            <person name="Sone E.D."/>
            <person name="Koren S."/>
            <person name="Silverstein K.A.T."/>
            <person name="Beckman K.B."/>
            <person name="Gohl D.M."/>
        </authorList>
    </citation>
    <scope>NUCLEOTIDE SEQUENCE</scope>
    <source>
        <strain evidence="5">Duluth1</strain>
        <tissue evidence="5">Whole animal</tissue>
    </source>
</reference>
<comment type="caution">
    <text evidence="5">The sequence shown here is derived from an EMBL/GenBank/DDBJ whole genome shotgun (WGS) entry which is preliminary data.</text>
</comment>
<dbReference type="PROSITE" id="PS00018">
    <property type="entry name" value="EF_HAND_1"/>
    <property type="match status" value="3"/>
</dbReference>
<dbReference type="SUPFAM" id="SSF47473">
    <property type="entry name" value="EF-hand"/>
    <property type="match status" value="1"/>
</dbReference>
<evidence type="ECO:0000256" key="2">
    <source>
        <dbReference type="ARBA" id="ARBA00022737"/>
    </source>
</evidence>
<dbReference type="InterPro" id="IPR018247">
    <property type="entry name" value="EF_Hand_1_Ca_BS"/>
</dbReference>
<organism evidence="5 6">
    <name type="scientific">Dreissena polymorpha</name>
    <name type="common">Zebra mussel</name>
    <name type="synonym">Mytilus polymorpha</name>
    <dbReference type="NCBI Taxonomy" id="45954"/>
    <lineage>
        <taxon>Eukaryota</taxon>
        <taxon>Metazoa</taxon>
        <taxon>Spiralia</taxon>
        <taxon>Lophotrochozoa</taxon>
        <taxon>Mollusca</taxon>
        <taxon>Bivalvia</taxon>
        <taxon>Autobranchia</taxon>
        <taxon>Heteroconchia</taxon>
        <taxon>Euheterodonta</taxon>
        <taxon>Imparidentia</taxon>
        <taxon>Neoheterodontei</taxon>
        <taxon>Myida</taxon>
        <taxon>Dreissenoidea</taxon>
        <taxon>Dreissenidae</taxon>
        <taxon>Dreissena</taxon>
    </lineage>
</organism>
<proteinExistence type="predicted"/>
<protein>
    <recommendedName>
        <fullName evidence="4">EF-hand domain-containing protein</fullName>
    </recommendedName>
</protein>
<dbReference type="SMART" id="SM00054">
    <property type="entry name" value="EFh"/>
    <property type="match status" value="4"/>
</dbReference>
<feature type="domain" description="EF-hand" evidence="4">
    <location>
        <begin position="126"/>
        <end position="157"/>
    </location>
</feature>
<dbReference type="Proteomes" id="UP000828390">
    <property type="component" value="Unassembled WGS sequence"/>
</dbReference>
<keyword evidence="6" id="KW-1185">Reference proteome</keyword>
<evidence type="ECO:0000313" key="5">
    <source>
        <dbReference type="EMBL" id="KAH3771449.1"/>
    </source>
</evidence>
<dbReference type="InterPro" id="IPR002048">
    <property type="entry name" value="EF_hand_dom"/>
</dbReference>
<keyword evidence="3" id="KW-0106">Calcium</keyword>
<keyword evidence="2" id="KW-0677">Repeat</keyword>